<dbReference type="GO" id="GO:0003724">
    <property type="term" value="F:RNA helicase activity"/>
    <property type="evidence" value="ECO:0007669"/>
    <property type="project" value="InterPro"/>
</dbReference>
<protein>
    <submittedName>
        <fullName evidence="11">DEAD/DEAH box helicase</fullName>
    </submittedName>
</protein>
<dbReference type="InterPro" id="IPR011545">
    <property type="entry name" value="DEAD/DEAH_box_helicase_dom"/>
</dbReference>
<dbReference type="InterPro" id="IPR014014">
    <property type="entry name" value="RNA_helicase_DEAD_Q_motif"/>
</dbReference>
<comment type="similarity">
    <text evidence="5 7">Belongs to the DEAD box helicase family.</text>
</comment>
<dbReference type="KEGG" id="lsd:EMK97_03505"/>
<evidence type="ECO:0000313" key="12">
    <source>
        <dbReference type="Proteomes" id="UP000290244"/>
    </source>
</evidence>
<dbReference type="Proteomes" id="UP000290244">
    <property type="component" value="Chromosome"/>
</dbReference>
<name>A0A4P6P601_9GAMM</name>
<dbReference type="PROSITE" id="PS51195">
    <property type="entry name" value="Q_MOTIF"/>
    <property type="match status" value="1"/>
</dbReference>
<evidence type="ECO:0000256" key="1">
    <source>
        <dbReference type="ARBA" id="ARBA00022741"/>
    </source>
</evidence>
<dbReference type="OrthoDB" id="9805696at2"/>
<evidence type="ECO:0000313" key="11">
    <source>
        <dbReference type="EMBL" id="QBG34867.1"/>
    </source>
</evidence>
<dbReference type="GO" id="GO:0005829">
    <property type="term" value="C:cytosol"/>
    <property type="evidence" value="ECO:0007669"/>
    <property type="project" value="TreeGrafter"/>
</dbReference>
<dbReference type="SMART" id="SM00490">
    <property type="entry name" value="HELICc"/>
    <property type="match status" value="1"/>
</dbReference>
<keyword evidence="3 7" id="KW-0347">Helicase</keyword>
<dbReference type="GO" id="GO:0003676">
    <property type="term" value="F:nucleic acid binding"/>
    <property type="evidence" value="ECO:0007669"/>
    <property type="project" value="InterPro"/>
</dbReference>
<keyword evidence="12" id="KW-1185">Reference proteome</keyword>
<dbReference type="CDD" id="cd18787">
    <property type="entry name" value="SF2_C_DEAD"/>
    <property type="match status" value="1"/>
</dbReference>
<reference evidence="11 12" key="1">
    <citation type="submission" date="2018-12" db="EMBL/GenBank/DDBJ databases">
        <title>Complete genome of Litorilituus sediminis.</title>
        <authorList>
            <person name="Liu A."/>
            <person name="Rong J."/>
        </authorList>
    </citation>
    <scope>NUCLEOTIDE SEQUENCE [LARGE SCALE GENOMIC DNA]</scope>
    <source>
        <strain evidence="11 12">JCM 17549</strain>
    </source>
</reference>
<dbReference type="SMART" id="SM00487">
    <property type="entry name" value="DEXDc"/>
    <property type="match status" value="1"/>
</dbReference>
<organism evidence="11 12">
    <name type="scientific">Litorilituus sediminis</name>
    <dbReference type="NCBI Taxonomy" id="718192"/>
    <lineage>
        <taxon>Bacteria</taxon>
        <taxon>Pseudomonadati</taxon>
        <taxon>Pseudomonadota</taxon>
        <taxon>Gammaproteobacteria</taxon>
        <taxon>Alteromonadales</taxon>
        <taxon>Colwelliaceae</taxon>
        <taxon>Litorilituus</taxon>
    </lineage>
</organism>
<keyword evidence="4 7" id="KW-0067">ATP-binding</keyword>
<dbReference type="Pfam" id="PF00270">
    <property type="entry name" value="DEAD"/>
    <property type="match status" value="1"/>
</dbReference>
<feature type="short sequence motif" description="Q motif" evidence="6">
    <location>
        <begin position="1"/>
        <end position="29"/>
    </location>
</feature>
<dbReference type="SUPFAM" id="SSF52540">
    <property type="entry name" value="P-loop containing nucleoside triphosphate hydrolases"/>
    <property type="match status" value="1"/>
</dbReference>
<evidence type="ECO:0000256" key="2">
    <source>
        <dbReference type="ARBA" id="ARBA00022801"/>
    </source>
</evidence>
<dbReference type="InterPro" id="IPR044742">
    <property type="entry name" value="DEAD/DEAH_RhlB"/>
</dbReference>
<evidence type="ECO:0000259" key="9">
    <source>
        <dbReference type="PROSITE" id="PS51194"/>
    </source>
</evidence>
<dbReference type="EMBL" id="CP034759">
    <property type="protein sequence ID" value="QBG34867.1"/>
    <property type="molecule type" value="Genomic_DNA"/>
</dbReference>
<dbReference type="AlphaFoldDB" id="A0A4P6P601"/>
<feature type="domain" description="DEAD-box RNA helicase Q" evidence="10">
    <location>
        <begin position="1"/>
        <end position="29"/>
    </location>
</feature>
<dbReference type="InterPro" id="IPR000629">
    <property type="entry name" value="RNA-helicase_DEAD-box_CS"/>
</dbReference>
<evidence type="ECO:0000259" key="8">
    <source>
        <dbReference type="PROSITE" id="PS51192"/>
    </source>
</evidence>
<feature type="domain" description="Helicase ATP-binding" evidence="8">
    <location>
        <begin position="32"/>
        <end position="207"/>
    </location>
</feature>
<feature type="domain" description="Helicase C-terminal" evidence="9">
    <location>
        <begin position="236"/>
        <end position="385"/>
    </location>
</feature>
<dbReference type="InterPro" id="IPR050079">
    <property type="entry name" value="DEAD_box_RNA_helicase"/>
</dbReference>
<dbReference type="CDD" id="cd00268">
    <property type="entry name" value="DEADc"/>
    <property type="match status" value="1"/>
</dbReference>
<keyword evidence="2 7" id="KW-0378">Hydrolase</keyword>
<dbReference type="PROSITE" id="PS00039">
    <property type="entry name" value="DEAD_ATP_HELICASE"/>
    <property type="match status" value="1"/>
</dbReference>
<dbReference type="Gene3D" id="3.40.50.300">
    <property type="entry name" value="P-loop containing nucleotide triphosphate hydrolases"/>
    <property type="match status" value="2"/>
</dbReference>
<dbReference type="RefSeq" id="WP_130599480.1">
    <property type="nucleotide sequence ID" value="NZ_CP034759.1"/>
</dbReference>
<dbReference type="PANTHER" id="PTHR47959">
    <property type="entry name" value="ATP-DEPENDENT RNA HELICASE RHLE-RELATED"/>
    <property type="match status" value="1"/>
</dbReference>
<dbReference type="Pfam" id="PF00271">
    <property type="entry name" value="Helicase_C"/>
    <property type="match status" value="1"/>
</dbReference>
<evidence type="ECO:0000256" key="5">
    <source>
        <dbReference type="ARBA" id="ARBA00038437"/>
    </source>
</evidence>
<dbReference type="InterPro" id="IPR027417">
    <property type="entry name" value="P-loop_NTPase"/>
</dbReference>
<dbReference type="PANTHER" id="PTHR47959:SF17">
    <property type="entry name" value="ATP-DEPENDENT RNA HELICASE DEAD BOX FAMILY"/>
    <property type="match status" value="1"/>
</dbReference>
<accession>A0A4P6P601</accession>
<dbReference type="PROSITE" id="PS51194">
    <property type="entry name" value="HELICASE_CTER"/>
    <property type="match status" value="1"/>
</dbReference>
<dbReference type="PROSITE" id="PS51192">
    <property type="entry name" value="HELICASE_ATP_BIND_1"/>
    <property type="match status" value="1"/>
</dbReference>
<sequence>MQFSDFALERRLMSAIEHLGFTEPTEIQQQAIPAAIAGHDLIASSKTGSGKTLAFLIPAMQRLNKQKALSKRDPRVLILTPTRELAKQVYSQLRLFTSSTQYKAVLILGGENFNDQVKVLEKDPHVIVATPGRLADHLSQGHFYLNGLELLILDEADRMLDLGFAEQLKQINMAADHRKRQTLLFSATLDHAQVNEFANDLLNKPKRIAIESGHSEHKDIKKRFYLADHLDHKEALLQHFLDNEDYQQVIIFTATRGDTDRLAKLLAEQNLSAVALSGELNQSQRNQIMEGFSKGQQKILVTTDLASRGLDLVNVSHVINFDMPKHTEEFVHRIGRTGRAGSKGDAISFVGPKDWLSFKNVEGFLQQTINFDSVEGLVAKFKGLKPKKAKAKKLKAKPAKEQTKAVTKTKKVTKKTFHQGQDVGDMMIVKKKKPVSAEKIESSNIDEID</sequence>
<dbReference type="GO" id="GO:0016787">
    <property type="term" value="F:hydrolase activity"/>
    <property type="evidence" value="ECO:0007669"/>
    <property type="project" value="UniProtKB-KW"/>
</dbReference>
<keyword evidence="1 7" id="KW-0547">Nucleotide-binding</keyword>
<dbReference type="InterPro" id="IPR001650">
    <property type="entry name" value="Helicase_C-like"/>
</dbReference>
<evidence type="ECO:0000256" key="4">
    <source>
        <dbReference type="ARBA" id="ARBA00022840"/>
    </source>
</evidence>
<evidence type="ECO:0000256" key="3">
    <source>
        <dbReference type="ARBA" id="ARBA00022806"/>
    </source>
</evidence>
<dbReference type="GO" id="GO:0005524">
    <property type="term" value="F:ATP binding"/>
    <property type="evidence" value="ECO:0007669"/>
    <property type="project" value="UniProtKB-KW"/>
</dbReference>
<proteinExistence type="inferred from homology"/>
<evidence type="ECO:0000256" key="6">
    <source>
        <dbReference type="PROSITE-ProRule" id="PRU00552"/>
    </source>
</evidence>
<gene>
    <name evidence="11" type="ORF">EMK97_03505</name>
</gene>
<evidence type="ECO:0000256" key="7">
    <source>
        <dbReference type="RuleBase" id="RU000492"/>
    </source>
</evidence>
<evidence type="ECO:0000259" key="10">
    <source>
        <dbReference type="PROSITE" id="PS51195"/>
    </source>
</evidence>
<dbReference type="InterPro" id="IPR014001">
    <property type="entry name" value="Helicase_ATP-bd"/>
</dbReference>